<dbReference type="UniPathway" id="UPA00074">
    <property type="reaction ID" value="UER00942"/>
</dbReference>
<organism evidence="8 9">
    <name type="scientific">Bacillus coahuilensis p1.1.43</name>
    <dbReference type="NCBI Taxonomy" id="1150625"/>
    <lineage>
        <taxon>Bacteria</taxon>
        <taxon>Bacillati</taxon>
        <taxon>Bacillota</taxon>
        <taxon>Bacilli</taxon>
        <taxon>Bacillales</taxon>
        <taxon>Bacillaceae</taxon>
        <taxon>Bacillus</taxon>
    </lineage>
</organism>
<dbReference type="PATRIC" id="fig|1150625.3.peg.185"/>
<evidence type="ECO:0000256" key="6">
    <source>
        <dbReference type="RuleBase" id="RU361200"/>
    </source>
</evidence>
<keyword evidence="2 5" id="KW-0547">Nucleotide-binding</keyword>
<evidence type="ECO:0000256" key="4">
    <source>
        <dbReference type="ARBA" id="ARBA00022840"/>
    </source>
</evidence>
<dbReference type="InterPro" id="IPR011761">
    <property type="entry name" value="ATP-grasp"/>
</dbReference>
<comment type="caution">
    <text evidence="8">The sequence shown here is derived from an EMBL/GenBank/DDBJ whole genome shotgun (WGS) entry which is preliminary data.</text>
</comment>
<protein>
    <recommendedName>
        <fullName evidence="5 6">N5-carboxyaminoimidazole ribonucleotide synthase</fullName>
        <shortName evidence="5 6">N5-CAIR synthase</shortName>
        <ecNumber evidence="5 6">6.3.4.18</ecNumber>
    </recommendedName>
    <alternativeName>
        <fullName evidence="5 6">5-(carboxyamino)imidazole ribonucleotide synthetase</fullName>
    </alternativeName>
</protein>
<name>A0A147KC87_9BACI</name>
<feature type="binding site" evidence="5">
    <location>
        <position position="216"/>
    </location>
    <ligand>
        <name>ATP</name>
        <dbReference type="ChEBI" id="CHEBI:30616"/>
    </ligand>
</feature>
<feature type="binding site" evidence="5">
    <location>
        <position position="150"/>
    </location>
    <ligand>
        <name>ATP</name>
        <dbReference type="ChEBI" id="CHEBI:30616"/>
    </ligand>
</feature>
<evidence type="ECO:0000256" key="5">
    <source>
        <dbReference type="HAMAP-Rule" id="MF_01928"/>
    </source>
</evidence>
<dbReference type="SUPFAM" id="SSF56059">
    <property type="entry name" value="Glutathione synthetase ATP-binding domain-like"/>
    <property type="match status" value="1"/>
</dbReference>
<dbReference type="GO" id="GO:0004638">
    <property type="term" value="F:phosphoribosylaminoimidazole carboxylase activity"/>
    <property type="evidence" value="ECO:0007669"/>
    <property type="project" value="InterPro"/>
</dbReference>
<comment type="similarity">
    <text evidence="5 6">Belongs to the PurK/PurT family.</text>
</comment>
<dbReference type="Proteomes" id="UP000074108">
    <property type="component" value="Unassembled WGS sequence"/>
</dbReference>
<dbReference type="InterPro" id="IPR005875">
    <property type="entry name" value="PurK"/>
</dbReference>
<keyword evidence="3 5" id="KW-0658">Purine biosynthesis</keyword>
<dbReference type="Pfam" id="PF17769">
    <property type="entry name" value="PurK_C"/>
    <property type="match status" value="1"/>
</dbReference>
<evidence type="ECO:0000256" key="1">
    <source>
        <dbReference type="ARBA" id="ARBA00022598"/>
    </source>
</evidence>
<evidence type="ECO:0000313" key="9">
    <source>
        <dbReference type="Proteomes" id="UP000074108"/>
    </source>
</evidence>
<keyword evidence="9" id="KW-1185">Reference proteome</keyword>
<feature type="binding site" evidence="5">
    <location>
        <begin position="155"/>
        <end position="161"/>
    </location>
    <ligand>
        <name>ATP</name>
        <dbReference type="ChEBI" id="CHEBI:30616"/>
    </ligand>
</feature>
<dbReference type="Pfam" id="PF22660">
    <property type="entry name" value="RS_preATP-grasp-like"/>
    <property type="match status" value="1"/>
</dbReference>
<dbReference type="OrthoDB" id="9804625at2"/>
<dbReference type="RefSeq" id="WP_040365307.1">
    <property type="nucleotide sequence ID" value="NZ_LDYG01000002.1"/>
</dbReference>
<feature type="binding site" evidence="5">
    <location>
        <begin position="185"/>
        <end position="188"/>
    </location>
    <ligand>
        <name>ATP</name>
        <dbReference type="ChEBI" id="CHEBI:30616"/>
    </ligand>
</feature>
<feature type="binding site" evidence="5">
    <location>
        <position position="193"/>
    </location>
    <ligand>
        <name>ATP</name>
        <dbReference type="ChEBI" id="CHEBI:30616"/>
    </ligand>
</feature>
<dbReference type="InterPro" id="IPR003135">
    <property type="entry name" value="ATP-grasp_carboxylate-amine"/>
</dbReference>
<reference evidence="8 9" key="1">
    <citation type="journal article" date="2016" name="Front. Microbiol.">
        <title>Microevolution Analysis of Bacillus coahuilensis Unveils Differences in Phosphorus Acquisition Strategies and Their Regulation.</title>
        <authorList>
            <person name="Gomez-Lunar Z."/>
            <person name="Hernandez-Gonzalez I."/>
            <person name="Rodriguez-Torres M.D."/>
            <person name="Souza V."/>
            <person name="Olmedo-Alvarez G."/>
        </authorList>
    </citation>
    <scope>NUCLEOTIDE SEQUENCE [LARGE SCALE GENOMIC DNA]</scope>
    <source>
        <strain evidence="9">p1.1.43</strain>
    </source>
</reference>
<keyword evidence="1 5" id="KW-0436">Ligase</keyword>
<dbReference type="GO" id="GO:0005829">
    <property type="term" value="C:cytosol"/>
    <property type="evidence" value="ECO:0007669"/>
    <property type="project" value="TreeGrafter"/>
</dbReference>
<dbReference type="EC" id="6.3.4.18" evidence="5 6"/>
<dbReference type="NCBIfam" id="NF004676">
    <property type="entry name" value="PRK06019.1-2"/>
    <property type="match status" value="1"/>
</dbReference>
<dbReference type="InterPro" id="IPR013815">
    <property type="entry name" value="ATP_grasp_subdomain_1"/>
</dbReference>
<dbReference type="STRING" id="1150625.Q75_00895"/>
<dbReference type="InterPro" id="IPR054350">
    <property type="entry name" value="PurT/PurK_preATP-grasp"/>
</dbReference>
<dbReference type="Gene3D" id="3.30.1490.20">
    <property type="entry name" value="ATP-grasp fold, A domain"/>
    <property type="match status" value="1"/>
</dbReference>
<dbReference type="FunFam" id="3.30.1490.20:FF:000015">
    <property type="entry name" value="N5-carboxyaminoimidazole ribonucleotide synthase"/>
    <property type="match status" value="1"/>
</dbReference>
<comment type="function">
    <text evidence="6">Catalyzes the ATP-dependent conversion of 5-aminoimidazole ribonucleotide (AIR) and HCO(3)- to N5-carboxyaminoimidazole ribonucleotide (N5-CAIR).</text>
</comment>
<dbReference type="InterPro" id="IPR040686">
    <property type="entry name" value="PurK_C"/>
</dbReference>
<dbReference type="Gene3D" id="3.30.470.20">
    <property type="entry name" value="ATP-grasp fold, B domain"/>
    <property type="match status" value="1"/>
</dbReference>
<dbReference type="EMBL" id="LDYG01000002">
    <property type="protein sequence ID" value="KUP09220.1"/>
    <property type="molecule type" value="Genomic_DNA"/>
</dbReference>
<evidence type="ECO:0000313" key="8">
    <source>
        <dbReference type="EMBL" id="KUP09220.1"/>
    </source>
</evidence>
<comment type="subunit">
    <text evidence="5 6">Homodimer.</text>
</comment>
<dbReference type="PANTHER" id="PTHR11609">
    <property type="entry name" value="PURINE BIOSYNTHESIS PROTEIN 6/7, PUR6/7"/>
    <property type="match status" value="1"/>
</dbReference>
<dbReference type="FunFam" id="3.40.50.20:FF:000016">
    <property type="entry name" value="N5-carboxyaminoimidazole ribonucleotide synthase"/>
    <property type="match status" value="1"/>
</dbReference>
<dbReference type="PROSITE" id="PS50975">
    <property type="entry name" value="ATP_GRASP"/>
    <property type="match status" value="1"/>
</dbReference>
<dbReference type="HAMAP" id="MF_01928">
    <property type="entry name" value="PurK"/>
    <property type="match status" value="1"/>
</dbReference>
<feature type="binding site" evidence="5">
    <location>
        <position position="110"/>
    </location>
    <ligand>
        <name>ATP</name>
        <dbReference type="ChEBI" id="CHEBI:30616"/>
    </ligand>
</feature>
<dbReference type="FunFam" id="3.30.470.20:FF:000029">
    <property type="entry name" value="N5-carboxyaminoimidazole ribonucleotide synthase"/>
    <property type="match status" value="1"/>
</dbReference>
<evidence type="ECO:0000259" key="7">
    <source>
        <dbReference type="PROSITE" id="PS50975"/>
    </source>
</evidence>
<dbReference type="GO" id="GO:0005524">
    <property type="term" value="F:ATP binding"/>
    <property type="evidence" value="ECO:0007669"/>
    <property type="project" value="UniProtKB-UniRule"/>
</dbReference>
<dbReference type="GO" id="GO:0046872">
    <property type="term" value="F:metal ion binding"/>
    <property type="evidence" value="ECO:0007669"/>
    <property type="project" value="InterPro"/>
</dbReference>
<comment type="pathway">
    <text evidence="5 6">Purine metabolism; IMP biosynthesis via de novo pathway; 5-amino-1-(5-phospho-D-ribosyl)imidazole-4-carboxylate from 5-amino-1-(5-phospho-D-ribosyl)imidazole (N5-CAIR route): step 1/2.</text>
</comment>
<dbReference type="GO" id="GO:0034028">
    <property type="term" value="F:5-(carboxyamino)imidazole ribonucleotide synthase activity"/>
    <property type="evidence" value="ECO:0007669"/>
    <property type="project" value="UniProtKB-UniRule"/>
</dbReference>
<comment type="catalytic activity">
    <reaction evidence="5 6">
        <text>5-amino-1-(5-phospho-beta-D-ribosyl)imidazole + hydrogencarbonate + ATP = 5-carboxyamino-1-(5-phospho-D-ribosyl)imidazole + ADP + phosphate + 2 H(+)</text>
        <dbReference type="Rhea" id="RHEA:19317"/>
        <dbReference type="ChEBI" id="CHEBI:15378"/>
        <dbReference type="ChEBI" id="CHEBI:17544"/>
        <dbReference type="ChEBI" id="CHEBI:30616"/>
        <dbReference type="ChEBI" id="CHEBI:43474"/>
        <dbReference type="ChEBI" id="CHEBI:58730"/>
        <dbReference type="ChEBI" id="CHEBI:137981"/>
        <dbReference type="ChEBI" id="CHEBI:456216"/>
        <dbReference type="EC" id="6.3.4.18"/>
    </reaction>
</comment>
<dbReference type="SUPFAM" id="SSF51246">
    <property type="entry name" value="Rudiment single hybrid motif"/>
    <property type="match status" value="1"/>
</dbReference>
<feature type="domain" description="ATP-grasp" evidence="7">
    <location>
        <begin position="114"/>
        <end position="300"/>
    </location>
</feature>
<feature type="binding site" evidence="5">
    <location>
        <begin position="270"/>
        <end position="271"/>
    </location>
    <ligand>
        <name>ATP</name>
        <dbReference type="ChEBI" id="CHEBI:30616"/>
    </ligand>
</feature>
<dbReference type="GO" id="GO:0006189">
    <property type="term" value="P:'de novo' IMP biosynthetic process"/>
    <property type="evidence" value="ECO:0007669"/>
    <property type="project" value="UniProtKB-UniRule"/>
</dbReference>
<evidence type="ECO:0000256" key="2">
    <source>
        <dbReference type="ARBA" id="ARBA00022741"/>
    </source>
</evidence>
<proteinExistence type="inferred from homology"/>
<keyword evidence="4 5" id="KW-0067">ATP-binding</keyword>
<comment type="function">
    <text evidence="5">Catalyzes the ATP-dependent conversion of 5-aminoimidazole ribonucleotide (AIR) and HCO(3)(-) to N5-carboxyaminoimidazole ribonucleotide (N5-CAIR).</text>
</comment>
<dbReference type="SUPFAM" id="SSF52440">
    <property type="entry name" value="PreATP-grasp domain"/>
    <property type="match status" value="1"/>
</dbReference>
<dbReference type="Gene3D" id="3.40.50.20">
    <property type="match status" value="1"/>
</dbReference>
<dbReference type="NCBIfam" id="NF004679">
    <property type="entry name" value="PRK06019.1-5"/>
    <property type="match status" value="1"/>
</dbReference>
<dbReference type="NCBIfam" id="TIGR01161">
    <property type="entry name" value="purK"/>
    <property type="match status" value="1"/>
</dbReference>
<dbReference type="PANTHER" id="PTHR11609:SF5">
    <property type="entry name" value="PHOSPHORIBOSYLAMINOIMIDAZOLE CARBOXYLASE"/>
    <property type="match status" value="1"/>
</dbReference>
<dbReference type="InterPro" id="IPR016185">
    <property type="entry name" value="PreATP-grasp_dom_sf"/>
</dbReference>
<dbReference type="NCBIfam" id="NF004675">
    <property type="entry name" value="PRK06019.1-1"/>
    <property type="match status" value="1"/>
</dbReference>
<dbReference type="AlphaFoldDB" id="A0A147KC87"/>
<accession>A0A147KC87</accession>
<dbReference type="Pfam" id="PF02222">
    <property type="entry name" value="ATP-grasp"/>
    <property type="match status" value="1"/>
</dbReference>
<gene>
    <name evidence="5 6" type="primary">purK</name>
    <name evidence="8" type="ORF">Q75_00895</name>
</gene>
<dbReference type="InterPro" id="IPR011054">
    <property type="entry name" value="Rudment_hybrid_motif"/>
</dbReference>
<evidence type="ECO:0000256" key="3">
    <source>
        <dbReference type="ARBA" id="ARBA00022755"/>
    </source>
</evidence>
<sequence>MSLSTKFIPPGSTIGIIGGGQLGRMMALAAKEAGYRICVLDPSHDCPAAQVADHHIKRGYHHQEGLSQLKELCDVITYEFENIDADALDWLEEHAYLPQGANMIRVTQNRIEEKRRIAEAGVPLVPYSVIHSVEEIYGNINGVSYPVVLKTATGGYDGKGQLVIRQWDDIKNSEDLLHFGPCVLENWIDFEKEISVIITRGTDGETTLFPIGENIHKDHILHQTIVPARTSEQVKDKAISYAKRIATELELVGTLAVEMFVTSSGEVFVNELAPRPHNSGHYTIEACVVSQFHQHIRAICGWPLGSTELLSPAIMTNILGEHMEGVLHHIPTSPSWSIHFYGKDQVRKGRKMGHMTLLTEDLAAELKRIDDTGIWTMQKVMEG</sequence>